<keyword evidence="4" id="KW-1185">Reference proteome</keyword>
<dbReference type="Proteomes" id="UP001163823">
    <property type="component" value="Chromosome 3"/>
</dbReference>
<name>A0AAD7VGG1_QUISA</name>
<dbReference type="KEGG" id="qsa:O6P43_004727"/>
<dbReference type="EMBL" id="JARAOO010000003">
    <property type="protein sequence ID" value="KAJ7974694.1"/>
    <property type="molecule type" value="Genomic_DNA"/>
</dbReference>
<gene>
    <name evidence="3" type="ORF">O6P43_004727</name>
</gene>
<dbReference type="AlphaFoldDB" id="A0AAD7VGG1"/>
<evidence type="ECO:0000256" key="1">
    <source>
        <dbReference type="SAM" id="MobiDB-lite"/>
    </source>
</evidence>
<sequence length="182" mass="20561">MSLQITDLCQNLFCFCIIILFSCLLQGIPQTPCPTSAVCSFFNTVHPDFSDYQFIVAVTCHIALSCQMLLGGLVAPDGHRKIGPDYFGYYTREVIELLSQDEDFPLFANQTSEVPGRRNEKDMGKNTVEHSDNRSDSLFSNGIGTELSDFTKERLRLLLRQGVKVLSSEVDEVRYTSYLFCF</sequence>
<proteinExistence type="predicted"/>
<evidence type="ECO:0000313" key="3">
    <source>
        <dbReference type="EMBL" id="KAJ7974694.1"/>
    </source>
</evidence>
<evidence type="ECO:0000256" key="2">
    <source>
        <dbReference type="SAM" id="Phobius"/>
    </source>
</evidence>
<keyword evidence="2" id="KW-0812">Transmembrane</keyword>
<reference evidence="3" key="1">
    <citation type="journal article" date="2023" name="Science">
        <title>Elucidation of the pathway for biosynthesis of saponin adjuvants from the soapbark tree.</title>
        <authorList>
            <person name="Reed J."/>
            <person name="Orme A."/>
            <person name="El-Demerdash A."/>
            <person name="Owen C."/>
            <person name="Martin L.B.B."/>
            <person name="Misra R.C."/>
            <person name="Kikuchi S."/>
            <person name="Rejzek M."/>
            <person name="Martin A.C."/>
            <person name="Harkess A."/>
            <person name="Leebens-Mack J."/>
            <person name="Louveau T."/>
            <person name="Stephenson M.J."/>
            <person name="Osbourn A."/>
        </authorList>
    </citation>
    <scope>NUCLEOTIDE SEQUENCE</scope>
    <source>
        <strain evidence="3">S10</strain>
    </source>
</reference>
<feature type="transmembrane region" description="Helical" evidence="2">
    <location>
        <begin position="12"/>
        <end position="32"/>
    </location>
</feature>
<feature type="compositionally biased region" description="Basic and acidic residues" evidence="1">
    <location>
        <begin position="115"/>
        <end position="135"/>
    </location>
</feature>
<accession>A0AAD7VGG1</accession>
<keyword evidence="2" id="KW-1133">Transmembrane helix</keyword>
<comment type="caution">
    <text evidence="3">The sequence shown here is derived from an EMBL/GenBank/DDBJ whole genome shotgun (WGS) entry which is preliminary data.</text>
</comment>
<feature type="region of interest" description="Disordered" evidence="1">
    <location>
        <begin position="114"/>
        <end position="136"/>
    </location>
</feature>
<feature type="transmembrane region" description="Helical" evidence="2">
    <location>
        <begin position="52"/>
        <end position="75"/>
    </location>
</feature>
<protein>
    <submittedName>
        <fullName evidence="3">Transcription factor GTE1</fullName>
    </submittedName>
</protein>
<organism evidence="3 4">
    <name type="scientific">Quillaja saponaria</name>
    <name type="common">Soap bark tree</name>
    <dbReference type="NCBI Taxonomy" id="32244"/>
    <lineage>
        <taxon>Eukaryota</taxon>
        <taxon>Viridiplantae</taxon>
        <taxon>Streptophyta</taxon>
        <taxon>Embryophyta</taxon>
        <taxon>Tracheophyta</taxon>
        <taxon>Spermatophyta</taxon>
        <taxon>Magnoliopsida</taxon>
        <taxon>eudicotyledons</taxon>
        <taxon>Gunneridae</taxon>
        <taxon>Pentapetalae</taxon>
        <taxon>rosids</taxon>
        <taxon>fabids</taxon>
        <taxon>Fabales</taxon>
        <taxon>Quillajaceae</taxon>
        <taxon>Quillaja</taxon>
    </lineage>
</organism>
<evidence type="ECO:0000313" key="4">
    <source>
        <dbReference type="Proteomes" id="UP001163823"/>
    </source>
</evidence>
<keyword evidence="2" id="KW-0472">Membrane</keyword>